<dbReference type="EMBL" id="QZWG01000003">
    <property type="protein sequence ID" value="RZC21649.1"/>
    <property type="molecule type" value="Genomic_DNA"/>
</dbReference>
<keyword evidence="2" id="KW-0217">Developmental protein</keyword>
<dbReference type="Pfam" id="PF00078">
    <property type="entry name" value="RVT_1"/>
    <property type="match status" value="1"/>
</dbReference>
<name>A0A445LEP2_GLYSO</name>
<evidence type="ECO:0000256" key="4">
    <source>
        <dbReference type="ARBA" id="ARBA00025806"/>
    </source>
</evidence>
<protein>
    <submittedName>
        <fullName evidence="7">LINE-1 retrotransposable element ORF2 protein isoform A</fullName>
    </submittedName>
    <submittedName>
        <fullName evidence="8">LINE-1 retrotransposable element ORF2 protein isoform B</fullName>
    </submittedName>
</protein>
<dbReference type="PROSITE" id="PS50878">
    <property type="entry name" value="RT_POL"/>
    <property type="match status" value="1"/>
</dbReference>
<dbReference type="PANTHER" id="PTHR12972:SF0">
    <property type="entry name" value="PROTEIN DOWNSTREAM NEIGHBOR OF SON"/>
    <property type="match status" value="1"/>
</dbReference>
<dbReference type="InterPro" id="IPR043128">
    <property type="entry name" value="Rev_trsase/Diguanyl_cyclase"/>
</dbReference>
<dbReference type="PRINTS" id="PR02064">
    <property type="entry name" value="DONSON"/>
</dbReference>
<proteinExistence type="inferred from homology"/>
<comment type="caution">
    <text evidence="7">The sequence shown here is derived from an EMBL/GenBank/DDBJ whole genome shotgun (WGS) entry which is preliminary data.</text>
</comment>
<evidence type="ECO:0000313" key="8">
    <source>
        <dbReference type="EMBL" id="RZC21650.1"/>
    </source>
</evidence>
<organism evidence="7 9">
    <name type="scientific">Glycine soja</name>
    <name type="common">Wild soybean</name>
    <dbReference type="NCBI Taxonomy" id="3848"/>
    <lineage>
        <taxon>Eukaryota</taxon>
        <taxon>Viridiplantae</taxon>
        <taxon>Streptophyta</taxon>
        <taxon>Embryophyta</taxon>
        <taxon>Tracheophyta</taxon>
        <taxon>Spermatophyta</taxon>
        <taxon>Magnoliopsida</taxon>
        <taxon>eudicotyledons</taxon>
        <taxon>Gunneridae</taxon>
        <taxon>Pentapetalae</taxon>
        <taxon>rosids</taxon>
        <taxon>fabids</taxon>
        <taxon>Fabales</taxon>
        <taxon>Fabaceae</taxon>
        <taxon>Papilionoideae</taxon>
        <taxon>50 kb inversion clade</taxon>
        <taxon>NPAAA clade</taxon>
        <taxon>indigoferoid/millettioid clade</taxon>
        <taxon>Phaseoleae</taxon>
        <taxon>Glycine</taxon>
        <taxon>Glycine subgen. Soja</taxon>
    </lineage>
</organism>
<dbReference type="Gene3D" id="3.30.70.270">
    <property type="match status" value="1"/>
</dbReference>
<accession>A0A445LEP2</accession>
<dbReference type="GO" id="GO:0033260">
    <property type="term" value="P:nuclear DNA replication"/>
    <property type="evidence" value="ECO:0007669"/>
    <property type="project" value="TreeGrafter"/>
</dbReference>
<evidence type="ECO:0000313" key="7">
    <source>
        <dbReference type="EMBL" id="RZC21649.1"/>
    </source>
</evidence>
<keyword evidence="3" id="KW-0539">Nucleus</keyword>
<dbReference type="CDD" id="cd01650">
    <property type="entry name" value="RT_nLTR_like"/>
    <property type="match status" value="1"/>
</dbReference>
<comment type="similarity">
    <text evidence="4">Belongs to the DONSON family.</text>
</comment>
<evidence type="ECO:0000256" key="2">
    <source>
        <dbReference type="ARBA" id="ARBA00022473"/>
    </source>
</evidence>
<comment type="subcellular location">
    <subcellularLocation>
        <location evidence="1">Nucleus</location>
    </subcellularLocation>
</comment>
<feature type="domain" description="Reverse transcriptase" evidence="6">
    <location>
        <begin position="673"/>
        <end position="925"/>
    </location>
</feature>
<feature type="compositionally biased region" description="Low complexity" evidence="5">
    <location>
        <begin position="1"/>
        <end position="14"/>
    </location>
</feature>
<dbReference type="SUPFAM" id="SSF56672">
    <property type="entry name" value="DNA/RNA polymerases"/>
    <property type="match status" value="1"/>
</dbReference>
<reference evidence="7 9" key="1">
    <citation type="submission" date="2018-09" db="EMBL/GenBank/DDBJ databases">
        <title>A high-quality reference genome of wild soybean provides a powerful tool to mine soybean genomes.</title>
        <authorList>
            <person name="Xie M."/>
            <person name="Chung C.Y.L."/>
            <person name="Li M.-W."/>
            <person name="Wong F.-L."/>
            <person name="Chan T.-F."/>
            <person name="Lam H.-M."/>
        </authorList>
    </citation>
    <scope>NUCLEOTIDE SEQUENCE [LARGE SCALE GENOMIC DNA]</scope>
    <source>
        <strain evidence="9">cv. W05</strain>
        <tissue evidence="7">Hypocotyl of etiolated seedlings</tissue>
    </source>
</reference>
<feature type="compositionally biased region" description="Basic and acidic residues" evidence="5">
    <location>
        <begin position="32"/>
        <end position="42"/>
    </location>
</feature>
<evidence type="ECO:0000256" key="3">
    <source>
        <dbReference type="ARBA" id="ARBA00023242"/>
    </source>
</evidence>
<dbReference type="InterPro" id="IPR024861">
    <property type="entry name" value="Donson"/>
</dbReference>
<sequence>MAKVAKPSSVPSSSHQLGSGPLKTGSMARKKTPSELRGELLKRASVVDFTDESQPPLADPTKTTEVDNGFKKSKLWKPPRYTDTRVDEVFAAKKSRFKIASGKENAKENPSLGQTSNLKNLSVFSTFEAKRHQGNTCLKNSVTSSEVSKASVLQSCQTFEKWSQGKFRSVAELSSAVDTSCGMATIDLGKALRGLAALEPSNPNDTAADLSEGQDLTAVKGNFLSEFHLPGKKVLLDLTLKTSMRIVSSSSVNWSLVCGTMPQLTYQHSYFKSLNMRGSKGFKVLHSWMYPQSILPPSLISVLSSSTSDAELEFLRKRQVAWEESFRDLYYMLRKNICGLFYVSTAQFVVMFTGGDSSGKSKCSCHAYISQSTQGLRSLLREHDLCFSMPLCHSKVEQVSTEDLVELSEIEKQNLGQTRRLRSFSDVDNSPESLLAFSGNNNVHALYDFLLNYRFLLTSLSSVDVPVLCSPVPFQNSALSSPDIKCVETRRAEDIAASYNGSIWKDGESAQGSSDSLCTIEIKDALLPPWIICGICALMASEGRSFEARCRNSETWDKYKIARNETKKAVSEARAQAFDGLYQALGTRDGERSIYRLAKGRERKTRDLDHVNLDTREEDRNYKYYRQIQKQEVKEALKRMSNGKVVGPDNIPIEVWKTLGDRGLEWLTKLFNEIMRSKRMPEEWRRSTLVPIYKNKGDIQNCANYRGIKLMSHTMKLWERMIERRLRKEIQVTENQFGFMPGRSTMEAIYLLRRVMEQYRMDQQDLHLIFIDLEKAYDRVPREILWKALEKKGVRVAYIRAIQDMYDRVSTSVRTQGGESDDFPITIDLHQGSTLSPYLFTLILDVLTEQIQEIAPRCMLFADDIVLLGESREELNERLKTWRRALETHGFRLSRSKSEYMECKFNKSRRVSNSEVPIKLKGKFYRTAVRSTILYGTKCWAVKSQHETKVGVAEMRMLRWMCGKTRQDKIRNGAIRERVGVAPIVKKMVENKLRWFGHVERRPVDFVVRRVDQMERRQTIRGRGRPKKTIREVIKKDLELNDLNRSMWDFGAKLFMAELCFVTEPSSIGLNVALKSTCEKPESKAAGSESLQDHGSTFGIPEAVVTSRLCSCSLKGVRYSDESYTASLSPV</sequence>
<evidence type="ECO:0000313" key="9">
    <source>
        <dbReference type="Proteomes" id="UP000289340"/>
    </source>
</evidence>
<keyword evidence="9" id="KW-1185">Reference proteome</keyword>
<dbReference type="InterPro" id="IPR043502">
    <property type="entry name" value="DNA/RNA_pol_sf"/>
</dbReference>
<dbReference type="GO" id="GO:0005634">
    <property type="term" value="C:nucleus"/>
    <property type="evidence" value="ECO:0007669"/>
    <property type="project" value="UniProtKB-SubCell"/>
</dbReference>
<evidence type="ECO:0000259" key="6">
    <source>
        <dbReference type="PROSITE" id="PS50878"/>
    </source>
</evidence>
<dbReference type="EMBL" id="QZWG01000003">
    <property type="protein sequence ID" value="RZC21650.1"/>
    <property type="molecule type" value="Genomic_DNA"/>
</dbReference>
<evidence type="ECO:0000256" key="1">
    <source>
        <dbReference type="ARBA" id="ARBA00004123"/>
    </source>
</evidence>
<dbReference type="PANTHER" id="PTHR12972">
    <property type="entry name" value="DOWNSTREAM NEIGHBOR OF SON"/>
    <property type="match status" value="1"/>
</dbReference>
<dbReference type="Proteomes" id="UP000289340">
    <property type="component" value="Chromosome 3"/>
</dbReference>
<dbReference type="AlphaFoldDB" id="A0A445LEP2"/>
<feature type="region of interest" description="Disordered" evidence="5">
    <location>
        <begin position="1"/>
        <end position="71"/>
    </location>
</feature>
<gene>
    <name evidence="7" type="ORF">D0Y65_007739</name>
</gene>
<evidence type="ECO:0000256" key="5">
    <source>
        <dbReference type="SAM" id="MobiDB-lite"/>
    </source>
</evidence>
<dbReference type="InterPro" id="IPR000477">
    <property type="entry name" value="RT_dom"/>
</dbReference>